<evidence type="ECO:0000313" key="2">
    <source>
        <dbReference type="EMBL" id="OAB87054.1"/>
    </source>
</evidence>
<proteinExistence type="predicted"/>
<evidence type="ECO:0000259" key="1">
    <source>
        <dbReference type="Pfam" id="PF00561"/>
    </source>
</evidence>
<dbReference type="PANTHER" id="PTHR43798:SF33">
    <property type="entry name" value="HYDROLASE, PUTATIVE (AFU_ORTHOLOGUE AFUA_2G14860)-RELATED"/>
    <property type="match status" value="1"/>
</dbReference>
<accession>A0A176QBN3</accession>
<protein>
    <recommendedName>
        <fullName evidence="1">AB hydrolase-1 domain-containing protein</fullName>
    </recommendedName>
</protein>
<dbReference type="Proteomes" id="UP000076976">
    <property type="component" value="Unassembled WGS sequence"/>
</dbReference>
<keyword evidence="3" id="KW-1185">Reference proteome</keyword>
<dbReference type="AlphaFoldDB" id="A0A176QBN3"/>
<dbReference type="SUPFAM" id="SSF53474">
    <property type="entry name" value="alpha/beta-Hydrolases"/>
    <property type="match status" value="1"/>
</dbReference>
<dbReference type="InterPro" id="IPR029058">
    <property type="entry name" value="AB_hydrolase_fold"/>
</dbReference>
<dbReference type="RefSeq" id="WP_068275768.1">
    <property type="nucleotide sequence ID" value="NZ_LQZG01000003.1"/>
</dbReference>
<feature type="domain" description="AB hydrolase-1" evidence="1">
    <location>
        <begin position="45"/>
        <end position="164"/>
    </location>
</feature>
<dbReference type="Pfam" id="PF00561">
    <property type="entry name" value="Abhydrolase_1"/>
    <property type="match status" value="1"/>
</dbReference>
<name>A0A176QBN3_9MICO</name>
<sequence>MTPFARLVERVHRRRHDRVVRHRADVMGTTTAWVERAPEGPPTAPALVLLPGLSMSWRAYQWLLEHLPRDRVVVAVDPPASGRTGRPQRGLDADAQAAHVAALLDHLGLRGADLVGHSLGALTVARLAGSRPDLARRVVLVGPSPDPHLPHVRDHLRALVGDARRERPRVLVQAATDYVRASPALLPAFVAQIGTSATELMAGVVAPTTVLRGGRDAVAGRRWCADLAAAVEDGRSLVLPGGTHGLPQHDPAELAAVLRDVLR</sequence>
<dbReference type="Gene3D" id="3.40.50.1820">
    <property type="entry name" value="alpha/beta hydrolase"/>
    <property type="match status" value="1"/>
</dbReference>
<evidence type="ECO:0000313" key="3">
    <source>
        <dbReference type="Proteomes" id="UP000076976"/>
    </source>
</evidence>
<gene>
    <name evidence="2" type="ORF">AWH69_11805</name>
</gene>
<dbReference type="InterPro" id="IPR000073">
    <property type="entry name" value="AB_hydrolase_1"/>
</dbReference>
<organism evidence="2 3">
    <name type="scientific">Janibacter melonis</name>
    <dbReference type="NCBI Taxonomy" id="262209"/>
    <lineage>
        <taxon>Bacteria</taxon>
        <taxon>Bacillati</taxon>
        <taxon>Actinomycetota</taxon>
        <taxon>Actinomycetes</taxon>
        <taxon>Micrococcales</taxon>
        <taxon>Intrasporangiaceae</taxon>
        <taxon>Janibacter</taxon>
    </lineage>
</organism>
<dbReference type="GO" id="GO:0016020">
    <property type="term" value="C:membrane"/>
    <property type="evidence" value="ECO:0007669"/>
    <property type="project" value="TreeGrafter"/>
</dbReference>
<dbReference type="GO" id="GO:0003824">
    <property type="term" value="F:catalytic activity"/>
    <property type="evidence" value="ECO:0007669"/>
    <property type="project" value="UniProtKB-ARBA"/>
</dbReference>
<dbReference type="EMBL" id="LQZG01000003">
    <property type="protein sequence ID" value="OAB87054.1"/>
    <property type="molecule type" value="Genomic_DNA"/>
</dbReference>
<dbReference type="InterPro" id="IPR050266">
    <property type="entry name" value="AB_hydrolase_sf"/>
</dbReference>
<dbReference type="PANTHER" id="PTHR43798">
    <property type="entry name" value="MONOACYLGLYCEROL LIPASE"/>
    <property type="match status" value="1"/>
</dbReference>
<reference evidence="2 3" key="1">
    <citation type="submission" date="2016-01" db="EMBL/GenBank/DDBJ databases">
        <title>Janibacter melonis strain CD11_4 genome sequencing and assembly.</title>
        <authorList>
            <person name="Nair G.R."/>
            <person name="Kaur G."/>
            <person name="Chander A.M."/>
            <person name="Mayilraj S."/>
        </authorList>
    </citation>
    <scope>NUCLEOTIDE SEQUENCE [LARGE SCALE GENOMIC DNA]</scope>
    <source>
        <strain evidence="2 3">CD11-4</strain>
    </source>
</reference>
<comment type="caution">
    <text evidence="2">The sequence shown here is derived from an EMBL/GenBank/DDBJ whole genome shotgun (WGS) entry which is preliminary data.</text>
</comment>